<dbReference type="OrthoDB" id="8328560at2"/>
<evidence type="ECO:0000313" key="6">
    <source>
        <dbReference type="EMBL" id="KAA5612463.1"/>
    </source>
</evidence>
<dbReference type="PANTHER" id="PTHR42792">
    <property type="entry name" value="FLAGELLIN"/>
    <property type="match status" value="1"/>
</dbReference>
<feature type="domain" description="Flagellin C-terminal" evidence="5">
    <location>
        <begin position="308"/>
        <end position="392"/>
    </location>
</feature>
<evidence type="ECO:0000256" key="3">
    <source>
        <dbReference type="RuleBase" id="RU362073"/>
    </source>
</evidence>
<protein>
    <recommendedName>
        <fullName evidence="3">Flagellin</fullName>
    </recommendedName>
</protein>
<organism evidence="6 7">
    <name type="scientific">Rhodovastum atsumiense</name>
    <dbReference type="NCBI Taxonomy" id="504468"/>
    <lineage>
        <taxon>Bacteria</taxon>
        <taxon>Pseudomonadati</taxon>
        <taxon>Pseudomonadota</taxon>
        <taxon>Alphaproteobacteria</taxon>
        <taxon>Acetobacterales</taxon>
        <taxon>Acetobacteraceae</taxon>
        <taxon>Rhodovastum</taxon>
    </lineage>
</organism>
<comment type="caution">
    <text evidence="6">The sequence shown here is derived from an EMBL/GenBank/DDBJ whole genome shotgun (WGS) entry which is preliminary data.</text>
</comment>
<evidence type="ECO:0000256" key="2">
    <source>
        <dbReference type="ARBA" id="ARBA00023143"/>
    </source>
</evidence>
<keyword evidence="7" id="KW-1185">Reference proteome</keyword>
<evidence type="ECO:0000259" key="4">
    <source>
        <dbReference type="Pfam" id="PF00669"/>
    </source>
</evidence>
<dbReference type="PANTHER" id="PTHR42792:SF2">
    <property type="entry name" value="FLAGELLIN"/>
    <property type="match status" value="1"/>
</dbReference>
<proteinExistence type="inferred from homology"/>
<dbReference type="GO" id="GO:0005576">
    <property type="term" value="C:extracellular region"/>
    <property type="evidence" value="ECO:0007669"/>
    <property type="project" value="UniProtKB-SubCell"/>
</dbReference>
<dbReference type="EMBL" id="VWPK01000012">
    <property type="protein sequence ID" value="KAA5612463.1"/>
    <property type="molecule type" value="Genomic_DNA"/>
</dbReference>
<comment type="function">
    <text evidence="3">Flagellin is the subunit protein which polymerizes to form the filaments of bacterial flagella.</text>
</comment>
<gene>
    <name evidence="6" type="ORF">F1189_09825</name>
</gene>
<keyword evidence="2 3" id="KW-0975">Bacterial flagellum</keyword>
<name>A0A5M6IVV2_9PROT</name>
<keyword evidence="3" id="KW-0964">Secreted</keyword>
<evidence type="ECO:0000313" key="7">
    <source>
        <dbReference type="Proteomes" id="UP000325255"/>
    </source>
</evidence>
<dbReference type="InterPro" id="IPR001029">
    <property type="entry name" value="Flagellin_N"/>
</dbReference>
<dbReference type="GO" id="GO:0009288">
    <property type="term" value="C:bacterial-type flagellum"/>
    <property type="evidence" value="ECO:0007669"/>
    <property type="project" value="UniProtKB-SubCell"/>
</dbReference>
<evidence type="ECO:0000259" key="5">
    <source>
        <dbReference type="Pfam" id="PF00700"/>
    </source>
</evidence>
<dbReference type="RefSeq" id="WP_150040562.1">
    <property type="nucleotide sequence ID" value="NZ_OW485601.1"/>
</dbReference>
<accession>A0A5M6IVV2</accession>
<dbReference type="InterPro" id="IPR001492">
    <property type="entry name" value="Flagellin"/>
</dbReference>
<dbReference type="Proteomes" id="UP000325255">
    <property type="component" value="Unassembled WGS sequence"/>
</dbReference>
<evidence type="ECO:0000256" key="1">
    <source>
        <dbReference type="ARBA" id="ARBA00005709"/>
    </source>
</evidence>
<feature type="domain" description="Flagellin N-terminal" evidence="4">
    <location>
        <begin position="4"/>
        <end position="136"/>
    </location>
</feature>
<sequence>MFSVNTNTGAMAALQSLGATQKALEETQSRISTGKKVSQATDSPAVYTISRTMDGTLAGLSAVSDNLNFAQSVIGTSLDAADKISEQLSSLKKLVTTGQQTGIDTTTVNNQIGAVLKAIDSFAASASLNGVNLANGGGANMTTTTDVSGGTLTVNAENMTSSGLSLTGLNVSSGGLRLNIDSTTEFAQNDYIKLGDGTDSTYFVLSDGSGAPTAPAASDAHNKVVFVNFETTDSTATVMSKLSSAMREEGYGASIATSAIDGGAGADITAGDLVVTGKGVTSAGSAVTLATAGTATLAAVTGSTAAIATVDNAISALNSSIAKLGQNSQLVTGLQNYTSSLSDSLTTGLGALTDADMAAESARLQSLQTKQQLGIQALSIANQAPQSLLKLFQ</sequence>
<dbReference type="AlphaFoldDB" id="A0A5M6IVV2"/>
<dbReference type="GO" id="GO:0005198">
    <property type="term" value="F:structural molecule activity"/>
    <property type="evidence" value="ECO:0007669"/>
    <property type="project" value="UniProtKB-UniRule"/>
</dbReference>
<dbReference type="InterPro" id="IPR046358">
    <property type="entry name" value="Flagellin_C"/>
</dbReference>
<dbReference type="Gene3D" id="1.20.1330.10">
    <property type="entry name" value="f41 fragment of flagellin, N-terminal domain"/>
    <property type="match status" value="1"/>
</dbReference>
<dbReference type="Pfam" id="PF00700">
    <property type="entry name" value="Flagellin_C"/>
    <property type="match status" value="1"/>
</dbReference>
<dbReference type="Pfam" id="PF00669">
    <property type="entry name" value="Flagellin_N"/>
    <property type="match status" value="1"/>
</dbReference>
<reference evidence="6 7" key="1">
    <citation type="submission" date="2019-09" db="EMBL/GenBank/DDBJ databases">
        <title>Genome sequence of Rhodovastum atsumiense, a diverse member of the Acetobacteraceae family of non-sulfur purple photosynthetic bacteria.</title>
        <authorList>
            <person name="Meyer T."/>
            <person name="Kyndt J."/>
        </authorList>
    </citation>
    <scope>NUCLEOTIDE SEQUENCE [LARGE SCALE GENOMIC DNA]</scope>
    <source>
        <strain evidence="6 7">DSM 21279</strain>
    </source>
</reference>
<comment type="subcellular location">
    <subcellularLocation>
        <location evidence="3">Secreted</location>
    </subcellularLocation>
    <subcellularLocation>
        <location evidence="3">Bacterial flagellum</location>
    </subcellularLocation>
</comment>
<dbReference type="SUPFAM" id="SSF64518">
    <property type="entry name" value="Phase 1 flagellin"/>
    <property type="match status" value="1"/>
</dbReference>
<comment type="similarity">
    <text evidence="1 3">Belongs to the bacterial flagellin family.</text>
</comment>